<keyword evidence="1" id="KW-0001">2Fe-2S</keyword>
<feature type="domain" description="2Fe-2S ferredoxin-type" evidence="6">
    <location>
        <begin position="5"/>
        <end position="81"/>
    </location>
</feature>
<keyword evidence="8" id="KW-1185">Reference proteome</keyword>
<dbReference type="InterPro" id="IPR006058">
    <property type="entry name" value="2Fe2S_fd_BS"/>
</dbReference>
<accession>A0AA35T9B3</accession>
<gene>
    <name evidence="7" type="ORF">GBAR_LOCUS24319</name>
</gene>
<dbReference type="InterPro" id="IPR036884">
    <property type="entry name" value="2Fe-2S-bd_dom_sf"/>
</dbReference>
<dbReference type="Proteomes" id="UP001174909">
    <property type="component" value="Unassembled WGS sequence"/>
</dbReference>
<evidence type="ECO:0000313" key="7">
    <source>
        <dbReference type="EMBL" id="CAI8043828.1"/>
    </source>
</evidence>
<sequence length="159" mass="16619">MSAAVSLEVTVNGATIDTRVDARTTLADFIRDGCGLVGTKIGCEHGVCGSCTVLVDDLPVRSCLMLAASAHGSSVRTVESLAGEELSDLQCSFRDHHALQCGFCTPGLLMTAQALLESSEAEEIDVREAVSAHVCRCTGYEPIIAAIEAAVGLRREPAP</sequence>
<dbReference type="PROSITE" id="PS00197">
    <property type="entry name" value="2FE2S_FER_1"/>
    <property type="match status" value="1"/>
</dbReference>
<evidence type="ECO:0000256" key="5">
    <source>
        <dbReference type="ARBA" id="ARBA00023014"/>
    </source>
</evidence>
<keyword evidence="2" id="KW-0479">Metal-binding</keyword>
<evidence type="ECO:0000256" key="4">
    <source>
        <dbReference type="ARBA" id="ARBA00023004"/>
    </source>
</evidence>
<dbReference type="InterPro" id="IPR012675">
    <property type="entry name" value="Beta-grasp_dom_sf"/>
</dbReference>
<dbReference type="Pfam" id="PF01799">
    <property type="entry name" value="Fer2_2"/>
    <property type="match status" value="1"/>
</dbReference>
<dbReference type="SUPFAM" id="SSF47741">
    <property type="entry name" value="CO dehydrogenase ISP C-domain like"/>
    <property type="match status" value="1"/>
</dbReference>
<evidence type="ECO:0000256" key="3">
    <source>
        <dbReference type="ARBA" id="ARBA00023002"/>
    </source>
</evidence>
<dbReference type="InterPro" id="IPR036010">
    <property type="entry name" value="2Fe-2S_ferredoxin-like_sf"/>
</dbReference>
<dbReference type="EMBL" id="CASHTH010003359">
    <property type="protein sequence ID" value="CAI8043828.1"/>
    <property type="molecule type" value="Genomic_DNA"/>
</dbReference>
<comment type="caution">
    <text evidence="7">The sequence shown here is derived from an EMBL/GenBank/DDBJ whole genome shotgun (WGS) entry which is preliminary data.</text>
</comment>
<name>A0AA35T9B3_GEOBA</name>
<dbReference type="SUPFAM" id="SSF54292">
    <property type="entry name" value="2Fe-2S ferredoxin-like"/>
    <property type="match status" value="1"/>
</dbReference>
<evidence type="ECO:0000259" key="6">
    <source>
        <dbReference type="PROSITE" id="PS51085"/>
    </source>
</evidence>
<keyword evidence="4" id="KW-0408">Iron</keyword>
<dbReference type="InterPro" id="IPR002888">
    <property type="entry name" value="2Fe-2S-bd"/>
</dbReference>
<dbReference type="GO" id="GO:0046872">
    <property type="term" value="F:metal ion binding"/>
    <property type="evidence" value="ECO:0007669"/>
    <property type="project" value="UniProtKB-KW"/>
</dbReference>
<dbReference type="CDD" id="cd00207">
    <property type="entry name" value="fer2"/>
    <property type="match status" value="1"/>
</dbReference>
<evidence type="ECO:0000256" key="2">
    <source>
        <dbReference type="ARBA" id="ARBA00022723"/>
    </source>
</evidence>
<dbReference type="FunFam" id="3.10.20.30:FF:000020">
    <property type="entry name" value="Xanthine dehydrogenase iron-sulfur subunit"/>
    <property type="match status" value="1"/>
</dbReference>
<dbReference type="InterPro" id="IPR051452">
    <property type="entry name" value="Diverse_Oxidoreductases"/>
</dbReference>
<dbReference type="GO" id="GO:0051537">
    <property type="term" value="F:2 iron, 2 sulfur cluster binding"/>
    <property type="evidence" value="ECO:0007669"/>
    <property type="project" value="UniProtKB-KW"/>
</dbReference>
<dbReference type="Gene3D" id="3.10.20.30">
    <property type="match status" value="1"/>
</dbReference>
<dbReference type="InterPro" id="IPR001041">
    <property type="entry name" value="2Fe-2S_ferredoxin-type"/>
</dbReference>
<dbReference type="AlphaFoldDB" id="A0AA35T9B3"/>
<dbReference type="PANTHER" id="PTHR44379">
    <property type="entry name" value="OXIDOREDUCTASE WITH IRON-SULFUR SUBUNIT"/>
    <property type="match status" value="1"/>
</dbReference>
<dbReference type="PROSITE" id="PS51085">
    <property type="entry name" value="2FE2S_FER_2"/>
    <property type="match status" value="1"/>
</dbReference>
<dbReference type="GO" id="GO:0016491">
    <property type="term" value="F:oxidoreductase activity"/>
    <property type="evidence" value="ECO:0007669"/>
    <property type="project" value="UniProtKB-KW"/>
</dbReference>
<organism evidence="7 8">
    <name type="scientific">Geodia barretti</name>
    <name type="common">Barrett's horny sponge</name>
    <dbReference type="NCBI Taxonomy" id="519541"/>
    <lineage>
        <taxon>Eukaryota</taxon>
        <taxon>Metazoa</taxon>
        <taxon>Porifera</taxon>
        <taxon>Demospongiae</taxon>
        <taxon>Heteroscleromorpha</taxon>
        <taxon>Tetractinellida</taxon>
        <taxon>Astrophorina</taxon>
        <taxon>Geodiidae</taxon>
        <taxon>Geodia</taxon>
    </lineage>
</organism>
<evidence type="ECO:0000313" key="8">
    <source>
        <dbReference type="Proteomes" id="UP001174909"/>
    </source>
</evidence>
<dbReference type="Pfam" id="PF00111">
    <property type="entry name" value="Fer2"/>
    <property type="match status" value="1"/>
</dbReference>
<dbReference type="PANTHER" id="PTHR44379:SF8">
    <property type="entry name" value="XANTHINE DEHYDROGENASE IRON-SULFUR-BINDING SUBUNIT XDHC-RELATED"/>
    <property type="match status" value="1"/>
</dbReference>
<protein>
    <submittedName>
        <fullName evidence="7">Caffeine dehydrogenase subunit gamma</fullName>
    </submittedName>
</protein>
<keyword evidence="3" id="KW-0560">Oxidoreductase</keyword>
<keyword evidence="5" id="KW-0411">Iron-sulfur</keyword>
<reference evidence="7" key="1">
    <citation type="submission" date="2023-03" db="EMBL/GenBank/DDBJ databases">
        <authorList>
            <person name="Steffen K."/>
            <person name="Cardenas P."/>
        </authorList>
    </citation>
    <scope>NUCLEOTIDE SEQUENCE</scope>
</reference>
<evidence type="ECO:0000256" key="1">
    <source>
        <dbReference type="ARBA" id="ARBA00022714"/>
    </source>
</evidence>
<dbReference type="Gene3D" id="1.10.150.120">
    <property type="entry name" value="[2Fe-2S]-binding domain"/>
    <property type="match status" value="1"/>
</dbReference>
<proteinExistence type="predicted"/>